<reference evidence="3" key="1">
    <citation type="journal article" date="2019" name="PLoS Negl. Trop. Dis.">
        <title>Revisiting the worldwide diversity of Leptospira species in the environment.</title>
        <authorList>
            <person name="Vincent A.T."/>
            <person name="Schiettekatte O."/>
            <person name="Bourhy P."/>
            <person name="Veyrier F.J."/>
            <person name="Picardeau M."/>
        </authorList>
    </citation>
    <scope>NUCLEOTIDE SEQUENCE [LARGE SCALE GENOMIC DNA]</scope>
    <source>
        <strain evidence="3">201800281</strain>
    </source>
</reference>
<accession>A0ABY2LIS6</accession>
<evidence type="ECO:0000259" key="1">
    <source>
        <dbReference type="Pfam" id="PF24693"/>
    </source>
</evidence>
<protein>
    <recommendedName>
        <fullName evidence="1">DUF7660 domain-containing protein</fullName>
    </recommendedName>
</protein>
<evidence type="ECO:0000313" key="2">
    <source>
        <dbReference type="EMBL" id="TGK92234.1"/>
    </source>
</evidence>
<dbReference type="Proteomes" id="UP000297918">
    <property type="component" value="Unassembled WGS sequence"/>
</dbReference>
<proteinExistence type="predicted"/>
<evidence type="ECO:0000313" key="3">
    <source>
        <dbReference type="Proteomes" id="UP000297918"/>
    </source>
</evidence>
<dbReference type="EMBL" id="RQFL01000022">
    <property type="protein sequence ID" value="TGK92234.1"/>
    <property type="molecule type" value="Genomic_DNA"/>
</dbReference>
<comment type="caution">
    <text evidence="2">The sequence shown here is derived from an EMBL/GenBank/DDBJ whole genome shotgun (WGS) entry which is preliminary data.</text>
</comment>
<name>A0ABY2LIS6_9LEPT</name>
<dbReference type="InterPro" id="IPR056077">
    <property type="entry name" value="DUF7660"/>
</dbReference>
<keyword evidence="3" id="KW-1185">Reference proteome</keyword>
<feature type="domain" description="DUF7660" evidence="1">
    <location>
        <begin position="9"/>
        <end position="80"/>
    </location>
</feature>
<gene>
    <name evidence="2" type="ORF">EHQ26_09665</name>
</gene>
<dbReference type="Pfam" id="PF24693">
    <property type="entry name" value="DUF7660"/>
    <property type="match status" value="1"/>
</dbReference>
<dbReference type="RefSeq" id="WP_135749898.1">
    <property type="nucleotide sequence ID" value="NZ_RQFL01000022.1"/>
</dbReference>
<sequence length="80" mass="9541">MDKENISGKEEFILFLKKLIQDLNEKPSDWENLTLEAYLSSVAAWINEMEGYYLNNKKKIPNNIDWEFIKTIFLAGKYYE</sequence>
<organism evidence="2 3">
    <name type="scientific">Leptospira bourretii</name>
    <dbReference type="NCBI Taxonomy" id="2484962"/>
    <lineage>
        <taxon>Bacteria</taxon>
        <taxon>Pseudomonadati</taxon>
        <taxon>Spirochaetota</taxon>
        <taxon>Spirochaetia</taxon>
        <taxon>Leptospirales</taxon>
        <taxon>Leptospiraceae</taxon>
        <taxon>Leptospira</taxon>
    </lineage>
</organism>